<evidence type="ECO:0000256" key="1">
    <source>
        <dbReference type="SAM" id="MobiDB-lite"/>
    </source>
</evidence>
<dbReference type="Pfam" id="PF00534">
    <property type="entry name" value="Glycos_transf_1"/>
    <property type="match status" value="1"/>
</dbReference>
<keyword evidence="5" id="KW-1185">Reference proteome</keyword>
<name>A0A1H2PTV1_9BURK</name>
<evidence type="ECO:0000259" key="2">
    <source>
        <dbReference type="Pfam" id="PF00534"/>
    </source>
</evidence>
<dbReference type="OrthoDB" id="9813211at2"/>
<dbReference type="SUPFAM" id="SSF53756">
    <property type="entry name" value="UDP-Glycosyltransferase/glycogen phosphorylase"/>
    <property type="match status" value="1"/>
</dbReference>
<dbReference type="Pfam" id="PF13439">
    <property type="entry name" value="Glyco_transf_4"/>
    <property type="match status" value="1"/>
</dbReference>
<sequence length="388" mass="42107">MKILHLSNHCLQAGDGIVNVMVDLACGQSKQGHRVLVATGGGEYVPHFEKHGVVHITLKQRPLPWYAVPRMFWQVLQLIRRERPDVVHAHVMTAVLSARFARLSQRFLLVATVHNEFQRSAVLMKFADRVVGVSHAVTEAMGRRGVRKSRLRTVCNGVVGSTRRRAAAVAGLEAATLLRPNVVTIAGAYPRKGIDVLIRAFARIADRLPDAQLYVIGDGPARRALEALAESLGLGRRVHFLGFRANTADYLAQTDTFALASLQEPFGLVLAEAREAGCAIVASDVGGTPEVLEHGRAGWLVPPGDVASLAHALGTLLEDGERRRALAAAARANLDWLSVDRMTHAYLDVYLDEYRGAGAGQRNAGGADPMVSLENVPASRHPVRPARR</sequence>
<evidence type="ECO:0000313" key="5">
    <source>
        <dbReference type="Proteomes" id="UP000243719"/>
    </source>
</evidence>
<dbReference type="InterPro" id="IPR001296">
    <property type="entry name" value="Glyco_trans_1"/>
</dbReference>
<reference evidence="5" key="1">
    <citation type="submission" date="2016-09" db="EMBL/GenBank/DDBJ databases">
        <authorList>
            <person name="Varghese N."/>
            <person name="Submissions S."/>
        </authorList>
    </citation>
    <scope>NUCLEOTIDE SEQUENCE [LARGE SCALE GENOMIC DNA]</scope>
    <source>
        <strain evidence="5">JS23</strain>
    </source>
</reference>
<dbReference type="PANTHER" id="PTHR12526:SF630">
    <property type="entry name" value="GLYCOSYLTRANSFERASE"/>
    <property type="match status" value="1"/>
</dbReference>
<evidence type="ECO:0000259" key="3">
    <source>
        <dbReference type="Pfam" id="PF13439"/>
    </source>
</evidence>
<keyword evidence="4" id="KW-0808">Transferase</keyword>
<dbReference type="AlphaFoldDB" id="A0A1H2PTV1"/>
<dbReference type="PANTHER" id="PTHR12526">
    <property type="entry name" value="GLYCOSYLTRANSFERASE"/>
    <property type="match status" value="1"/>
</dbReference>
<proteinExistence type="predicted"/>
<accession>A0A1H2PTV1</accession>
<dbReference type="Gene3D" id="3.40.50.2000">
    <property type="entry name" value="Glycogen Phosphorylase B"/>
    <property type="match status" value="2"/>
</dbReference>
<feature type="domain" description="Glycosyl transferase family 1" evidence="2">
    <location>
        <begin position="182"/>
        <end position="331"/>
    </location>
</feature>
<gene>
    <name evidence="4" type="ORF">SAMN05216551_11269</name>
</gene>
<dbReference type="Proteomes" id="UP000243719">
    <property type="component" value="Unassembled WGS sequence"/>
</dbReference>
<dbReference type="EMBL" id="FNLO01000012">
    <property type="protein sequence ID" value="SDV50540.1"/>
    <property type="molecule type" value="Genomic_DNA"/>
</dbReference>
<evidence type="ECO:0000313" key="4">
    <source>
        <dbReference type="EMBL" id="SDV50540.1"/>
    </source>
</evidence>
<protein>
    <submittedName>
        <fullName evidence="4">Glycosyltransferase involved in cell wall bisynthesis</fullName>
    </submittedName>
</protein>
<feature type="domain" description="Glycosyltransferase subfamily 4-like N-terminal" evidence="3">
    <location>
        <begin position="15"/>
        <end position="158"/>
    </location>
</feature>
<dbReference type="CDD" id="cd03811">
    <property type="entry name" value="GT4_GT28_WabH-like"/>
    <property type="match status" value="1"/>
</dbReference>
<dbReference type="GO" id="GO:0016757">
    <property type="term" value="F:glycosyltransferase activity"/>
    <property type="evidence" value="ECO:0007669"/>
    <property type="project" value="InterPro"/>
</dbReference>
<organism evidence="4 5">
    <name type="scientific">Chitinasiproducens palmae</name>
    <dbReference type="NCBI Taxonomy" id="1770053"/>
    <lineage>
        <taxon>Bacteria</taxon>
        <taxon>Pseudomonadati</taxon>
        <taxon>Pseudomonadota</taxon>
        <taxon>Betaproteobacteria</taxon>
        <taxon>Burkholderiales</taxon>
        <taxon>Burkholderiaceae</taxon>
        <taxon>Chitinasiproducens</taxon>
    </lineage>
</organism>
<dbReference type="STRING" id="1770053.SAMN05216551_11269"/>
<feature type="region of interest" description="Disordered" evidence="1">
    <location>
        <begin position="361"/>
        <end position="388"/>
    </location>
</feature>
<dbReference type="RefSeq" id="WP_091911602.1">
    <property type="nucleotide sequence ID" value="NZ_FNLO01000012.1"/>
</dbReference>
<dbReference type="InterPro" id="IPR028098">
    <property type="entry name" value="Glyco_trans_4-like_N"/>
</dbReference>